<gene>
    <name evidence="1" type="ORF">SUNI508_04892</name>
</gene>
<name>A0ABR2V5N2_9PEZI</name>
<organism evidence="1 2">
    <name type="scientific">Seiridium unicorne</name>
    <dbReference type="NCBI Taxonomy" id="138068"/>
    <lineage>
        <taxon>Eukaryota</taxon>
        <taxon>Fungi</taxon>
        <taxon>Dikarya</taxon>
        <taxon>Ascomycota</taxon>
        <taxon>Pezizomycotina</taxon>
        <taxon>Sordariomycetes</taxon>
        <taxon>Xylariomycetidae</taxon>
        <taxon>Amphisphaeriales</taxon>
        <taxon>Sporocadaceae</taxon>
        <taxon>Seiridium</taxon>
    </lineage>
</organism>
<accession>A0ABR2V5N2</accession>
<evidence type="ECO:0000313" key="1">
    <source>
        <dbReference type="EMBL" id="KAK9422213.1"/>
    </source>
</evidence>
<keyword evidence="2" id="KW-1185">Reference proteome</keyword>
<reference evidence="1 2" key="1">
    <citation type="journal article" date="2024" name="J. Plant Pathol.">
        <title>Sequence and assembly of the genome of Seiridium unicorne, isolate CBS 538.82, causal agent of cypress canker disease.</title>
        <authorList>
            <person name="Scali E."/>
            <person name="Rocca G.D."/>
            <person name="Danti R."/>
            <person name="Garbelotto M."/>
            <person name="Barberini S."/>
            <person name="Baroncelli R."/>
            <person name="Emiliani G."/>
        </authorList>
    </citation>
    <scope>NUCLEOTIDE SEQUENCE [LARGE SCALE GENOMIC DNA]</scope>
    <source>
        <strain evidence="1 2">BM-138-508</strain>
    </source>
</reference>
<dbReference type="Proteomes" id="UP001408356">
    <property type="component" value="Unassembled WGS sequence"/>
</dbReference>
<evidence type="ECO:0000313" key="2">
    <source>
        <dbReference type="Proteomes" id="UP001408356"/>
    </source>
</evidence>
<dbReference type="EMBL" id="JARVKF010000124">
    <property type="protein sequence ID" value="KAK9422213.1"/>
    <property type="molecule type" value="Genomic_DNA"/>
</dbReference>
<proteinExistence type="predicted"/>
<comment type="caution">
    <text evidence="1">The sequence shown here is derived from an EMBL/GenBank/DDBJ whole genome shotgun (WGS) entry which is preliminary data.</text>
</comment>
<sequence>MPIGHAAQPTSPTRPSYGTLPSSAYACARRFFLGGPCVRFLLTKALALRPATKQRPLEGIGTRKELQRLAEAPDPASSEAYLYLNLNLPVPSDVSTRSSFNYSTSSLANSPSHFDRTSREEPHVTFVTGEIGVSRLHRFSTPPSLVTERRYDIIHATSYLLTRKLAHCLTDLLLFLASPNQASDCCLELEMELVTAADLPHSDLFVRWLETPATTPTSSTSALRPGFKVSRSVLKTRQRRHQEAILPRSLLIGRAAYTL</sequence>
<protein>
    <submittedName>
        <fullName evidence="1">Uncharacterized protein</fullName>
    </submittedName>
</protein>